<protein>
    <recommendedName>
        <fullName evidence="2">Signal transduction histidine kinase internal region domain-containing protein</fullName>
    </recommendedName>
</protein>
<feature type="transmembrane region" description="Helical" evidence="1">
    <location>
        <begin position="80"/>
        <end position="106"/>
    </location>
</feature>
<evidence type="ECO:0000313" key="3">
    <source>
        <dbReference type="EMBL" id="GAA0880757.1"/>
    </source>
</evidence>
<evidence type="ECO:0000313" key="4">
    <source>
        <dbReference type="Proteomes" id="UP001500469"/>
    </source>
</evidence>
<keyword evidence="1" id="KW-0812">Transmembrane</keyword>
<organism evidence="3 4">
    <name type="scientific">Algoriphagus jejuensis</name>
    <dbReference type="NCBI Taxonomy" id="419934"/>
    <lineage>
        <taxon>Bacteria</taxon>
        <taxon>Pseudomonadati</taxon>
        <taxon>Bacteroidota</taxon>
        <taxon>Cytophagia</taxon>
        <taxon>Cytophagales</taxon>
        <taxon>Cyclobacteriaceae</taxon>
        <taxon>Algoriphagus</taxon>
    </lineage>
</organism>
<reference evidence="3 4" key="1">
    <citation type="journal article" date="2019" name="Int. J. Syst. Evol. Microbiol.">
        <title>The Global Catalogue of Microorganisms (GCM) 10K type strain sequencing project: providing services to taxonomists for standard genome sequencing and annotation.</title>
        <authorList>
            <consortium name="The Broad Institute Genomics Platform"/>
            <consortium name="The Broad Institute Genome Sequencing Center for Infectious Disease"/>
            <person name="Wu L."/>
            <person name="Ma J."/>
        </authorList>
    </citation>
    <scope>NUCLEOTIDE SEQUENCE [LARGE SCALE GENOMIC DNA]</scope>
    <source>
        <strain evidence="3 4">JCM 16112</strain>
    </source>
</reference>
<dbReference type="Proteomes" id="UP001500469">
    <property type="component" value="Unassembled WGS sequence"/>
</dbReference>
<evidence type="ECO:0000259" key="2">
    <source>
        <dbReference type="Pfam" id="PF06580"/>
    </source>
</evidence>
<feature type="transmembrane region" description="Helical" evidence="1">
    <location>
        <begin position="41"/>
        <end position="59"/>
    </location>
</feature>
<accession>A0ABN1N4V0</accession>
<dbReference type="RefSeq" id="WP_343854282.1">
    <property type="nucleotide sequence ID" value="NZ_BAAAFI010000046.1"/>
</dbReference>
<comment type="caution">
    <text evidence="3">The sequence shown here is derived from an EMBL/GenBank/DDBJ whole genome shotgun (WGS) entry which is preliminary data.</text>
</comment>
<keyword evidence="1" id="KW-0472">Membrane</keyword>
<sequence>MTPLPGIKPIFRILLPLLTGTLVYLSILLAFDTVESMLDDFFTRELFFCLAVSLLLLEVNRRLLRLFEKKLVYSSNFGKYAILLISTSIGACILLVSGLLIGYFSWFENMTEIAIYTTELKIFNGIFLFVTLLFQSHFLGFYLIQKRFERALEKENREEATLDRNVNLFHYMFNPRFLMTGLESILLKLQEQQMEQADEAIILLSGIYRHSLKTQEELIPLEEELAAMQDMATFLNEFGSKHIQLGDLSIPEGFLLVPRTLTKLVEAIAYSQLSSASLPLKITVEIHKDQLNVSFPSNFSLTADEQLYDTIKEVQQQYLWLEKQLTWNANGSFFIHIPLEKLFQPPADNSKSTLSISSNPT</sequence>
<gene>
    <name evidence="3" type="ORF">GCM10009119_37270</name>
</gene>
<name>A0ABN1N4V0_9BACT</name>
<feature type="domain" description="Signal transduction histidine kinase internal region" evidence="2">
    <location>
        <begin position="170"/>
        <end position="230"/>
    </location>
</feature>
<dbReference type="EMBL" id="BAAAFI010000046">
    <property type="protein sequence ID" value="GAA0880757.1"/>
    <property type="molecule type" value="Genomic_DNA"/>
</dbReference>
<dbReference type="InterPro" id="IPR010559">
    <property type="entry name" value="Sig_transdc_His_kin_internal"/>
</dbReference>
<keyword evidence="4" id="KW-1185">Reference proteome</keyword>
<keyword evidence="1" id="KW-1133">Transmembrane helix</keyword>
<feature type="transmembrane region" description="Helical" evidence="1">
    <location>
        <begin position="12"/>
        <end position="29"/>
    </location>
</feature>
<proteinExistence type="predicted"/>
<evidence type="ECO:0000256" key="1">
    <source>
        <dbReference type="SAM" id="Phobius"/>
    </source>
</evidence>
<dbReference type="Pfam" id="PF06580">
    <property type="entry name" value="His_kinase"/>
    <property type="match status" value="1"/>
</dbReference>
<feature type="transmembrane region" description="Helical" evidence="1">
    <location>
        <begin position="126"/>
        <end position="144"/>
    </location>
</feature>